<dbReference type="AlphaFoldDB" id="A0A5J4SHD5"/>
<feature type="transmembrane region" description="Helical" evidence="6">
    <location>
        <begin position="128"/>
        <end position="153"/>
    </location>
</feature>
<accession>A0A5J4SHD5</accession>
<feature type="transmembrane region" description="Helical" evidence="6">
    <location>
        <begin position="185"/>
        <end position="206"/>
    </location>
</feature>
<protein>
    <submittedName>
        <fullName evidence="8">Carbon starvation protein A</fullName>
    </submittedName>
</protein>
<sequence length="485" mass="53940">MITFTLCLLVLIAGYFIYGRFVERIFKPDNRPTPVSVHADGVDYIPMPAWKIFMIQFLNIAGLGPIFGAIMGAQFGTASYIWIVVGTIFAGGVHDYISGMLSIRHSGESLPEIIGRYLGLNVKQIARIFTIVLMVLVAAVFVSGPAGLLAGITSKELDAGFWIVVIFLYYVLAVLLPIDKIIGKIYPVFAIALLFMAFGILTMLFWHHPALPELTDAIVSKKVIHPIFPMMFVSIACGAISGFHATQSPLMARCMTNEKQGRTIFYGAMVAEGIVALIWAAAATYFFDKNGISYLSEGKEILYTGADVASQISKDWLRTFGGILAILGIVAAPISTGDTALRSARLIVADILHLEQKSISKRLLVSIPIFLITIGILFYSLRDKEGFNIIWRYFAWSNQTLSVFTLWAITVYLIRKSKPYWLSLIPALFMTAVCVTYICVAPEGFNLPEIISYSIGGICVIISAIWFIFWKKRYSLKHEYEQRIR</sequence>
<feature type="transmembrane region" description="Helical" evidence="6">
    <location>
        <begin position="226"/>
        <end position="243"/>
    </location>
</feature>
<dbReference type="InterPro" id="IPR051605">
    <property type="entry name" value="CstA"/>
</dbReference>
<dbReference type="Pfam" id="PF02554">
    <property type="entry name" value="CstA"/>
    <property type="match status" value="2"/>
</dbReference>
<comment type="caution">
    <text evidence="8">The sequence shown here is derived from an EMBL/GenBank/DDBJ whole genome shotgun (WGS) entry which is preliminary data.</text>
</comment>
<evidence type="ECO:0000259" key="7">
    <source>
        <dbReference type="Pfam" id="PF02554"/>
    </source>
</evidence>
<dbReference type="PANTHER" id="PTHR30252">
    <property type="entry name" value="INNER MEMBRANE PEPTIDE TRANSPORTER"/>
    <property type="match status" value="1"/>
</dbReference>
<evidence type="ECO:0000313" key="8">
    <source>
        <dbReference type="EMBL" id="KAA6344630.1"/>
    </source>
</evidence>
<feature type="domain" description="CstA N-terminal" evidence="7">
    <location>
        <begin position="4"/>
        <end position="142"/>
    </location>
</feature>
<feature type="domain" description="CstA N-terminal" evidence="7">
    <location>
        <begin position="157"/>
        <end position="310"/>
    </location>
</feature>
<feature type="transmembrane region" description="Helical" evidence="6">
    <location>
        <begin position="159"/>
        <end position="178"/>
    </location>
</feature>
<keyword evidence="3 6" id="KW-0812">Transmembrane</keyword>
<reference evidence="8" key="1">
    <citation type="submission" date="2019-03" db="EMBL/GenBank/DDBJ databases">
        <title>Single cell metagenomics reveals metabolic interactions within the superorganism composed of flagellate Streblomastix strix and complex community of Bacteroidetes bacteria on its surface.</title>
        <authorList>
            <person name="Treitli S.C."/>
            <person name="Kolisko M."/>
            <person name="Husnik F."/>
            <person name="Keeling P."/>
            <person name="Hampl V."/>
        </authorList>
    </citation>
    <scope>NUCLEOTIDE SEQUENCE</scope>
    <source>
        <strain evidence="8">STM</strain>
    </source>
</reference>
<dbReference type="InterPro" id="IPR003706">
    <property type="entry name" value="CstA_N"/>
</dbReference>
<name>A0A5J4SHD5_9ZZZZ</name>
<feature type="transmembrane region" description="Helical" evidence="6">
    <location>
        <begin position="320"/>
        <end position="341"/>
    </location>
</feature>
<feature type="transmembrane region" description="Helical" evidence="6">
    <location>
        <begin position="264"/>
        <end position="287"/>
    </location>
</feature>
<evidence type="ECO:0000256" key="5">
    <source>
        <dbReference type="ARBA" id="ARBA00023136"/>
    </source>
</evidence>
<dbReference type="GO" id="GO:0009267">
    <property type="term" value="P:cellular response to starvation"/>
    <property type="evidence" value="ECO:0007669"/>
    <property type="project" value="InterPro"/>
</dbReference>
<keyword evidence="5 6" id="KW-0472">Membrane</keyword>
<evidence type="ECO:0000256" key="6">
    <source>
        <dbReference type="SAM" id="Phobius"/>
    </source>
</evidence>
<feature type="transmembrane region" description="Helical" evidence="6">
    <location>
        <begin position="52"/>
        <end position="73"/>
    </location>
</feature>
<evidence type="ECO:0000256" key="1">
    <source>
        <dbReference type="ARBA" id="ARBA00004651"/>
    </source>
</evidence>
<organism evidence="8">
    <name type="scientific">termite gut metagenome</name>
    <dbReference type="NCBI Taxonomy" id="433724"/>
    <lineage>
        <taxon>unclassified sequences</taxon>
        <taxon>metagenomes</taxon>
        <taxon>organismal metagenomes</taxon>
    </lineage>
</organism>
<gene>
    <name evidence="8" type="ORF">EZS27_007752</name>
</gene>
<evidence type="ECO:0000256" key="4">
    <source>
        <dbReference type="ARBA" id="ARBA00022989"/>
    </source>
</evidence>
<dbReference type="PANTHER" id="PTHR30252:SF4">
    <property type="entry name" value="CARBON STARVATION"/>
    <property type="match status" value="1"/>
</dbReference>
<keyword evidence="2" id="KW-1003">Cell membrane</keyword>
<feature type="transmembrane region" description="Helical" evidence="6">
    <location>
        <begin position="393"/>
        <end position="413"/>
    </location>
</feature>
<feature type="transmembrane region" description="Helical" evidence="6">
    <location>
        <begin position="6"/>
        <end position="22"/>
    </location>
</feature>
<evidence type="ECO:0000256" key="2">
    <source>
        <dbReference type="ARBA" id="ARBA00022475"/>
    </source>
</evidence>
<feature type="transmembrane region" description="Helical" evidence="6">
    <location>
        <begin position="420"/>
        <end position="438"/>
    </location>
</feature>
<proteinExistence type="predicted"/>
<feature type="transmembrane region" description="Helical" evidence="6">
    <location>
        <begin position="450"/>
        <end position="470"/>
    </location>
</feature>
<comment type="subcellular location">
    <subcellularLocation>
        <location evidence="1">Cell membrane</location>
        <topology evidence="1">Multi-pass membrane protein</topology>
    </subcellularLocation>
</comment>
<feature type="transmembrane region" description="Helical" evidence="6">
    <location>
        <begin position="362"/>
        <end position="381"/>
    </location>
</feature>
<keyword evidence="4 6" id="KW-1133">Transmembrane helix</keyword>
<evidence type="ECO:0000256" key="3">
    <source>
        <dbReference type="ARBA" id="ARBA00022692"/>
    </source>
</evidence>
<dbReference type="GO" id="GO:0005886">
    <property type="term" value="C:plasma membrane"/>
    <property type="evidence" value="ECO:0007669"/>
    <property type="project" value="UniProtKB-SubCell"/>
</dbReference>
<dbReference type="EMBL" id="SNRY01000208">
    <property type="protein sequence ID" value="KAA6344630.1"/>
    <property type="molecule type" value="Genomic_DNA"/>
</dbReference>
<feature type="transmembrane region" description="Helical" evidence="6">
    <location>
        <begin position="79"/>
        <end position="97"/>
    </location>
</feature>